<evidence type="ECO:0000256" key="1">
    <source>
        <dbReference type="SAM" id="SignalP"/>
    </source>
</evidence>
<dbReference type="PANTHER" id="PTHR42941">
    <property type="entry name" value="SLL1037 PROTEIN"/>
    <property type="match status" value="1"/>
</dbReference>
<keyword evidence="2" id="KW-0675">Receptor</keyword>
<dbReference type="Gene3D" id="3.40.190.10">
    <property type="entry name" value="Periplasmic binding protein-like II"/>
    <property type="match status" value="2"/>
</dbReference>
<dbReference type="PANTHER" id="PTHR42941:SF1">
    <property type="entry name" value="SLL1037 PROTEIN"/>
    <property type="match status" value="1"/>
</dbReference>
<dbReference type="Pfam" id="PF16868">
    <property type="entry name" value="NMT1_3"/>
    <property type="match status" value="1"/>
</dbReference>
<feature type="chain" id="PRO_5026945943" evidence="1">
    <location>
        <begin position="24"/>
        <end position="343"/>
    </location>
</feature>
<dbReference type="NCBIfam" id="TIGR02122">
    <property type="entry name" value="TRAP_TAXI"/>
    <property type="match status" value="1"/>
</dbReference>
<keyword evidence="1" id="KW-0732">Signal</keyword>
<dbReference type="EMBL" id="CADCWG010000086">
    <property type="protein sequence ID" value="CAA9546798.1"/>
    <property type="molecule type" value="Genomic_DNA"/>
</dbReference>
<feature type="signal peptide" evidence="1">
    <location>
        <begin position="1"/>
        <end position="23"/>
    </location>
</feature>
<dbReference type="SUPFAM" id="SSF53850">
    <property type="entry name" value="Periplasmic binding protein-like II"/>
    <property type="match status" value="1"/>
</dbReference>
<dbReference type="CDD" id="cd13569">
    <property type="entry name" value="PBP2_TAXI_TRAP_like_1"/>
    <property type="match status" value="1"/>
</dbReference>
<reference evidence="2" key="1">
    <citation type="submission" date="2020-02" db="EMBL/GenBank/DDBJ databases">
        <authorList>
            <person name="Meier V. D."/>
        </authorList>
    </citation>
    <scope>NUCLEOTIDE SEQUENCE</scope>
    <source>
        <strain evidence="2">AVDCRST_MAG49</strain>
    </source>
</reference>
<gene>
    <name evidence="2" type="ORF">AVDCRST_MAG49-1439</name>
</gene>
<protein>
    <submittedName>
        <fullName evidence="2">TRAP transporter solute receptor, TAXI family</fullName>
    </submittedName>
</protein>
<evidence type="ECO:0000313" key="2">
    <source>
        <dbReference type="EMBL" id="CAA9546798.1"/>
    </source>
</evidence>
<organism evidence="2">
    <name type="scientific">uncultured Thermomicrobiales bacterium</name>
    <dbReference type="NCBI Taxonomy" id="1645740"/>
    <lineage>
        <taxon>Bacteria</taxon>
        <taxon>Pseudomonadati</taxon>
        <taxon>Thermomicrobiota</taxon>
        <taxon>Thermomicrobia</taxon>
        <taxon>Thermomicrobiales</taxon>
        <taxon>environmental samples</taxon>
    </lineage>
</organism>
<name>A0A6J4UC56_9BACT</name>
<dbReference type="InterPro" id="IPR011852">
    <property type="entry name" value="TRAP_TAXI"/>
</dbReference>
<accession>A0A6J4UC56</accession>
<dbReference type="AlphaFoldDB" id="A0A6J4UC56"/>
<proteinExistence type="predicted"/>
<sequence>MTRTRLAAAALAALIALSGVGFGTTLERTAAQDRLSIATGGTGGVYYPYGGGMASVLSDDTIGLQGYDVTAEVTAASVDNMYLIESGDADIAFALGDTAFDAVQGNDPFTEPVAARNLATLYNNYTHVVTTAGSGINSVADLRDKRVSTGSPGSGTEVIANRIMAAAGLDPEADIQREQLGAGESADAIKDRQIDAYFWSGGLPTASVTDLGATPGISLKLLPTTEFLPALQQQYGALYASASIPANQYPGQSEPLDVIVVANLLVVNAEMDEQLAYDILRVLFANQPQLVQSHPEANNLTLENATRNSSIDYHPGALRFYQEQGVEVQPPGTTATPAATPAA</sequence>